<dbReference type="PROSITE" id="PS51318">
    <property type="entry name" value="TAT"/>
    <property type="match status" value="1"/>
</dbReference>
<dbReference type="InterPro" id="IPR006311">
    <property type="entry name" value="TAT_signal"/>
</dbReference>
<keyword evidence="2" id="KW-0645">Protease</keyword>
<gene>
    <name evidence="6" type="ORF">JIP62_11585</name>
</gene>
<evidence type="ECO:0000256" key="1">
    <source>
        <dbReference type="ARBA" id="ARBA00007261"/>
    </source>
</evidence>
<evidence type="ECO:0000313" key="6">
    <source>
        <dbReference type="EMBL" id="QQQ17958.1"/>
    </source>
</evidence>
<proteinExistence type="inferred from homology"/>
<sequence length="991" mass="107572">MQTLKMTRRSMLTGSLMAGAALAAFQPSLAQAAALAQSAAPAGDIYPFPTHIRDLPNGLRVIVVETGFPDIVSLQIPVSVGSRNEVEPGKSGFAHFFEHMMFRGTKTMSGPEYNATLKSMGADSNAYTSDDRTNYHMTINKEDLETALRIEADRFQNLEYSEPDFRTEALAVLGEYNKNVANPISKLFEVQRNAAFTTHTYKHTTMGFIADIEAMPDQFDYSRQFFDRYYRPAYTTIIIAGDVQPDAAFALVEKYWSDWQAGPELPPVPAEPAPNGPLYAHVPWDSETLSWVSVAFRGPGAYPTANNPAAGDMQALDVLSAYAFSPSSPLYQRLVVTEQKLQALAGYFPDSLDPGLIGVLAQVKDKADIPYVREAIQQELATMRTTPADPARLAAIRSSLKYGFAAGLDNTESVADAIVPVVAATRDPGTLNAVYRAYDAITPDDILRVANTYFTDKGMIITTLAYGDLPEGGDAKGSVDAKVGAASAAPVAALAAPAAIASRPVLEPSARQVFRELIEPSASPLIDVSLSFRTGSVDDPEGKEGLAALTAEMVTGAGSKALTYAQIQQALFPMAAGFGSIVDKEMTTFSGTVHRDNLDGWYDVVMGQLLEPGFREEDFRRVKAATVSGIRVALRGNNDEELGNEVLYEHLYADHPYGHLSTGHAAAVEALTLDDVRAFYAAHYTQAALTVGVAGAPGDAFLNRLRGDLGAHLPTGRPANRRIAAAARPEGLKVTVVEKDTRAAAISMGFPIEVKRGHPDFVALYLARAYLGEHRSSSSYLYQRMREIRGMNYGDYAYTEYFPAGMYLTAPPANVARSQQAFRIWIRPVPLEQTHFAIRIAKYELDKLVRDGMSEADFEATKSFLVKSTGLLTARQGVHLGYSLDQAFYGLGTFTAYIRDGLATLTRQQVNDAIARHLKSDDMAIVVVTSGAEALKTALVDDVASPITYASEKPAEILEEDKVIAVYPLDLDADDVRIVPVGEVFEKDLFG</sequence>
<dbReference type="PANTHER" id="PTHR11851:SF49">
    <property type="entry name" value="MITOCHONDRIAL-PROCESSING PEPTIDASE SUBUNIT ALPHA"/>
    <property type="match status" value="1"/>
</dbReference>
<feature type="domain" description="Peptidase M16 N-terminal" evidence="4">
    <location>
        <begin position="62"/>
        <end position="206"/>
    </location>
</feature>
<comment type="similarity">
    <text evidence="1">Belongs to the peptidase M16 family.</text>
</comment>
<reference evidence="6 7" key="1">
    <citation type="submission" date="2021-01" db="EMBL/GenBank/DDBJ databases">
        <title>Brevundimonas vitis sp. nov., an bacterium isolated from grape (Vitis vinifera).</title>
        <authorList>
            <person name="Jiang L."/>
            <person name="Lee J."/>
        </authorList>
    </citation>
    <scope>NUCLEOTIDE SEQUENCE [LARGE SCALE GENOMIC DNA]</scope>
    <source>
        <strain evidence="6 7">GRTSA-9</strain>
    </source>
</reference>
<dbReference type="Gene3D" id="3.30.830.10">
    <property type="entry name" value="Metalloenzyme, LuxS/M16 peptidase-like"/>
    <property type="match status" value="4"/>
</dbReference>
<feature type="domain" description="Peptidase M16 C-terminal" evidence="5">
    <location>
        <begin position="671"/>
        <end position="863"/>
    </location>
</feature>
<evidence type="ECO:0000313" key="7">
    <source>
        <dbReference type="Proteomes" id="UP000595448"/>
    </source>
</evidence>
<evidence type="ECO:0000256" key="3">
    <source>
        <dbReference type="SAM" id="SignalP"/>
    </source>
</evidence>
<dbReference type="Pfam" id="PF00675">
    <property type="entry name" value="Peptidase_M16"/>
    <property type="match status" value="2"/>
</dbReference>
<dbReference type="EMBL" id="CP067977">
    <property type="protein sequence ID" value="QQQ17958.1"/>
    <property type="molecule type" value="Genomic_DNA"/>
</dbReference>
<feature type="domain" description="Peptidase M16 C-terminal" evidence="5">
    <location>
        <begin position="223"/>
        <end position="400"/>
    </location>
</feature>
<feature type="domain" description="Peptidase M16 N-terminal" evidence="4">
    <location>
        <begin position="527"/>
        <end position="629"/>
    </location>
</feature>
<evidence type="ECO:0000256" key="2">
    <source>
        <dbReference type="ARBA" id="ARBA00023049"/>
    </source>
</evidence>
<dbReference type="InterPro" id="IPR011249">
    <property type="entry name" value="Metalloenz_LuxS/M16"/>
</dbReference>
<name>A0ABX7BM59_9CAUL</name>
<accession>A0ABX7BM59</accession>
<dbReference type="Proteomes" id="UP000595448">
    <property type="component" value="Chromosome"/>
</dbReference>
<keyword evidence="3" id="KW-0732">Signal</keyword>
<dbReference type="RefSeq" id="WP_201102333.1">
    <property type="nucleotide sequence ID" value="NZ_CP067977.1"/>
</dbReference>
<organism evidence="6 7">
    <name type="scientific">Brevundimonas vitisensis</name>
    <dbReference type="NCBI Taxonomy" id="2800818"/>
    <lineage>
        <taxon>Bacteria</taxon>
        <taxon>Pseudomonadati</taxon>
        <taxon>Pseudomonadota</taxon>
        <taxon>Alphaproteobacteria</taxon>
        <taxon>Caulobacterales</taxon>
        <taxon>Caulobacteraceae</taxon>
        <taxon>Brevundimonas</taxon>
    </lineage>
</organism>
<dbReference type="InterPro" id="IPR050361">
    <property type="entry name" value="MPP/UQCRC_Complex"/>
</dbReference>
<feature type="chain" id="PRO_5045462519" evidence="3">
    <location>
        <begin position="33"/>
        <end position="991"/>
    </location>
</feature>
<dbReference type="InterPro" id="IPR007863">
    <property type="entry name" value="Peptidase_M16_C"/>
</dbReference>
<protein>
    <submittedName>
        <fullName evidence="6">Insulinase family protein</fullName>
    </submittedName>
</protein>
<keyword evidence="2" id="KW-0378">Hydrolase</keyword>
<evidence type="ECO:0000259" key="4">
    <source>
        <dbReference type="Pfam" id="PF00675"/>
    </source>
</evidence>
<dbReference type="PANTHER" id="PTHR11851">
    <property type="entry name" value="METALLOPROTEASE"/>
    <property type="match status" value="1"/>
</dbReference>
<dbReference type="Pfam" id="PF05193">
    <property type="entry name" value="Peptidase_M16_C"/>
    <property type="match status" value="2"/>
</dbReference>
<dbReference type="InterPro" id="IPR011765">
    <property type="entry name" value="Pept_M16_N"/>
</dbReference>
<keyword evidence="2" id="KW-0482">Metalloprotease</keyword>
<keyword evidence="7" id="KW-1185">Reference proteome</keyword>
<feature type="signal peptide" evidence="3">
    <location>
        <begin position="1"/>
        <end position="32"/>
    </location>
</feature>
<evidence type="ECO:0000259" key="5">
    <source>
        <dbReference type="Pfam" id="PF05193"/>
    </source>
</evidence>
<dbReference type="SUPFAM" id="SSF63411">
    <property type="entry name" value="LuxS/MPP-like metallohydrolase"/>
    <property type="match status" value="4"/>
</dbReference>